<dbReference type="EMBL" id="JAPTHD010000003">
    <property type="protein sequence ID" value="MDV5824044.1"/>
    <property type="molecule type" value="Genomic_DNA"/>
</dbReference>
<name>A0ABU3ZX25_9SPHN</name>
<dbReference type="Proteomes" id="UP001185984">
    <property type="component" value="Unassembled WGS sequence"/>
</dbReference>
<proteinExistence type="predicted"/>
<organism evidence="1 2">
    <name type="scientific">Sphingobium naphthae</name>
    <dbReference type="NCBI Taxonomy" id="1886786"/>
    <lineage>
        <taxon>Bacteria</taxon>
        <taxon>Pseudomonadati</taxon>
        <taxon>Pseudomonadota</taxon>
        <taxon>Alphaproteobacteria</taxon>
        <taxon>Sphingomonadales</taxon>
        <taxon>Sphingomonadaceae</taxon>
        <taxon>Sphingobium</taxon>
    </lineage>
</organism>
<dbReference type="Gene3D" id="1.20.910.10">
    <property type="entry name" value="Heme oxygenase-like"/>
    <property type="match status" value="1"/>
</dbReference>
<dbReference type="SUPFAM" id="SSF48613">
    <property type="entry name" value="Heme oxygenase-like"/>
    <property type="match status" value="1"/>
</dbReference>
<protein>
    <submittedName>
        <fullName evidence="1">Biliverdin-producing heme oxygenase</fullName>
    </submittedName>
</protein>
<evidence type="ECO:0000313" key="2">
    <source>
        <dbReference type="Proteomes" id="UP001185984"/>
    </source>
</evidence>
<evidence type="ECO:0000313" key="1">
    <source>
        <dbReference type="EMBL" id="MDV5824044.1"/>
    </source>
</evidence>
<comment type="caution">
    <text evidence="1">The sequence shown here is derived from an EMBL/GenBank/DDBJ whole genome shotgun (WGS) entry which is preliminary data.</text>
</comment>
<accession>A0ABU3ZX25</accession>
<dbReference type="CDD" id="cd19166">
    <property type="entry name" value="HemeO-bac"/>
    <property type="match status" value="1"/>
</dbReference>
<dbReference type="InterPro" id="IPR016084">
    <property type="entry name" value="Haem_Oase-like_multi-hlx"/>
</dbReference>
<gene>
    <name evidence="1" type="ORF">O0R41_10590</name>
</gene>
<reference evidence="2" key="1">
    <citation type="journal article" date="2022" name="J Environ Chem Eng">
        <title>Biodegradation of petroleum oil using a constructed nonpathogenic and heavy metal-tolerant bacterial consortium isolated from marine sponges.</title>
        <authorList>
            <person name="Dechsakulwatana C."/>
            <person name="Rungsihiranrut A."/>
            <person name="Muangchinda C."/>
            <person name="Ningthoujam R."/>
            <person name="Klankeo P."/>
            <person name="Pinyakong O."/>
        </authorList>
    </citation>
    <scope>NUCLEOTIDE SEQUENCE [LARGE SCALE GENOMIC DNA]</scope>
    <source>
        <strain evidence="2">MO2-4</strain>
    </source>
</reference>
<dbReference type="RefSeq" id="WP_317516854.1">
    <property type="nucleotide sequence ID" value="NZ_JAPTHD010000003.1"/>
</dbReference>
<sequence>MTKSPDAGRTRQALREATMTSHERVDALFADFALDTPQDYAAFLSAHGRALSALEPAARPDQTRMPLLAQDLAVLDAPLPPPLPLDVQDSDGFRWGMLYALEGSRLGGAFLARRVGAGLPHAYLSAAHGKGEWLAFQRALDGAAAEGGEGWLEDAVQGALAAFALFATAATQQKAVAHG</sequence>
<keyword evidence="2" id="KW-1185">Reference proteome</keyword>